<dbReference type="InterPro" id="IPR019546">
    <property type="entry name" value="TAT_signal_bac_arc"/>
</dbReference>
<accession>A0A316EDF8</accession>
<sequence>MKKTTRRNFLQTTALASVAVSTTEASEKMASKEIFVHHVYFWLKNPSSEADKAKLLEGLEALSKVPEIKMVHIGTPASTNRSVIERGYSVSWLLFFDNLEQEEIYQKHPIHLKFVADYSHLWEKVIVYDSVGTKRK</sequence>
<evidence type="ECO:0000313" key="2">
    <source>
        <dbReference type="EMBL" id="PWK27659.1"/>
    </source>
</evidence>
<reference evidence="2 3" key="1">
    <citation type="submission" date="2018-05" db="EMBL/GenBank/DDBJ databases">
        <title>Genomic Encyclopedia of Archaeal and Bacterial Type Strains, Phase II (KMG-II): from individual species to whole genera.</title>
        <authorList>
            <person name="Goeker M."/>
        </authorList>
    </citation>
    <scope>NUCLEOTIDE SEQUENCE [LARGE SCALE GENOMIC DNA]</scope>
    <source>
        <strain evidence="2 3">DSM 22214</strain>
    </source>
</reference>
<dbReference type="SMART" id="SM00886">
    <property type="entry name" value="Dabb"/>
    <property type="match status" value="1"/>
</dbReference>
<dbReference type="SUPFAM" id="SSF54909">
    <property type="entry name" value="Dimeric alpha+beta barrel"/>
    <property type="match status" value="1"/>
</dbReference>
<organism evidence="2 3">
    <name type="scientific">Arcicella aurantiaca</name>
    <dbReference type="NCBI Taxonomy" id="591202"/>
    <lineage>
        <taxon>Bacteria</taxon>
        <taxon>Pseudomonadati</taxon>
        <taxon>Bacteroidota</taxon>
        <taxon>Cytophagia</taxon>
        <taxon>Cytophagales</taxon>
        <taxon>Flectobacillaceae</taxon>
        <taxon>Arcicella</taxon>
    </lineage>
</organism>
<keyword evidence="3" id="KW-1185">Reference proteome</keyword>
<comment type="caution">
    <text evidence="2">The sequence shown here is derived from an EMBL/GenBank/DDBJ whole genome shotgun (WGS) entry which is preliminary data.</text>
</comment>
<evidence type="ECO:0000259" key="1">
    <source>
        <dbReference type="PROSITE" id="PS51502"/>
    </source>
</evidence>
<dbReference type="PROSITE" id="PS51502">
    <property type="entry name" value="S_R_A_B_BARREL"/>
    <property type="match status" value="1"/>
</dbReference>
<dbReference type="EMBL" id="QGGO01000006">
    <property type="protein sequence ID" value="PWK27659.1"/>
    <property type="molecule type" value="Genomic_DNA"/>
</dbReference>
<dbReference type="InterPro" id="IPR011008">
    <property type="entry name" value="Dimeric_a/b-barrel"/>
</dbReference>
<dbReference type="InterPro" id="IPR013097">
    <property type="entry name" value="Dabb"/>
</dbReference>
<dbReference type="RefSeq" id="WP_109742301.1">
    <property type="nucleotide sequence ID" value="NZ_QGGO01000006.1"/>
</dbReference>
<dbReference type="AlphaFoldDB" id="A0A316EDF8"/>
<dbReference type="Pfam" id="PF07876">
    <property type="entry name" value="Dabb"/>
    <property type="match status" value="1"/>
</dbReference>
<proteinExistence type="predicted"/>
<evidence type="ECO:0000313" key="3">
    <source>
        <dbReference type="Proteomes" id="UP000245489"/>
    </source>
</evidence>
<gene>
    <name evidence="2" type="ORF">LV89_01550</name>
</gene>
<feature type="domain" description="Stress-response A/B barrel" evidence="1">
    <location>
        <begin position="35"/>
        <end position="130"/>
    </location>
</feature>
<protein>
    <submittedName>
        <fullName evidence="2">Secreted protein</fullName>
    </submittedName>
</protein>
<name>A0A316EDF8_9BACT</name>
<dbReference type="InterPro" id="IPR006311">
    <property type="entry name" value="TAT_signal"/>
</dbReference>
<dbReference type="Proteomes" id="UP000245489">
    <property type="component" value="Unassembled WGS sequence"/>
</dbReference>
<dbReference type="PROSITE" id="PS51318">
    <property type="entry name" value="TAT"/>
    <property type="match status" value="1"/>
</dbReference>
<dbReference type="NCBIfam" id="TIGR01409">
    <property type="entry name" value="TAT_signal_seq"/>
    <property type="match status" value="1"/>
</dbReference>
<dbReference type="OrthoDB" id="7189263at2"/>
<dbReference type="Gene3D" id="3.30.70.100">
    <property type="match status" value="1"/>
</dbReference>